<dbReference type="EMBL" id="CM044704">
    <property type="protein sequence ID" value="KAI5667994.1"/>
    <property type="molecule type" value="Genomic_DNA"/>
</dbReference>
<dbReference type="Proteomes" id="UP001060085">
    <property type="component" value="Linkage Group LG04"/>
</dbReference>
<protein>
    <submittedName>
        <fullName evidence="1">Uncharacterized protein</fullName>
    </submittedName>
</protein>
<accession>A0ACC0B5S4</accession>
<proteinExistence type="predicted"/>
<name>A0ACC0B5S4_CATRO</name>
<evidence type="ECO:0000313" key="1">
    <source>
        <dbReference type="EMBL" id="KAI5667994.1"/>
    </source>
</evidence>
<organism evidence="1 2">
    <name type="scientific">Catharanthus roseus</name>
    <name type="common">Madagascar periwinkle</name>
    <name type="synonym">Vinca rosea</name>
    <dbReference type="NCBI Taxonomy" id="4058"/>
    <lineage>
        <taxon>Eukaryota</taxon>
        <taxon>Viridiplantae</taxon>
        <taxon>Streptophyta</taxon>
        <taxon>Embryophyta</taxon>
        <taxon>Tracheophyta</taxon>
        <taxon>Spermatophyta</taxon>
        <taxon>Magnoliopsida</taxon>
        <taxon>eudicotyledons</taxon>
        <taxon>Gunneridae</taxon>
        <taxon>Pentapetalae</taxon>
        <taxon>asterids</taxon>
        <taxon>lamiids</taxon>
        <taxon>Gentianales</taxon>
        <taxon>Apocynaceae</taxon>
        <taxon>Rauvolfioideae</taxon>
        <taxon>Vinceae</taxon>
        <taxon>Catharanthinae</taxon>
        <taxon>Catharanthus</taxon>
    </lineage>
</organism>
<keyword evidence="2" id="KW-1185">Reference proteome</keyword>
<evidence type="ECO:0000313" key="2">
    <source>
        <dbReference type="Proteomes" id="UP001060085"/>
    </source>
</evidence>
<reference evidence="2" key="1">
    <citation type="journal article" date="2023" name="Nat. Plants">
        <title>Single-cell RNA sequencing provides a high-resolution roadmap for understanding the multicellular compartmentation of specialized metabolism.</title>
        <authorList>
            <person name="Sun S."/>
            <person name="Shen X."/>
            <person name="Li Y."/>
            <person name="Li Y."/>
            <person name="Wang S."/>
            <person name="Li R."/>
            <person name="Zhang H."/>
            <person name="Shen G."/>
            <person name="Guo B."/>
            <person name="Wei J."/>
            <person name="Xu J."/>
            <person name="St-Pierre B."/>
            <person name="Chen S."/>
            <person name="Sun C."/>
        </authorList>
    </citation>
    <scope>NUCLEOTIDE SEQUENCE [LARGE SCALE GENOMIC DNA]</scope>
</reference>
<sequence length="101" mass="11641">MELLSKKNEVQELKTLIQDFGLKFGDSKDEFGRRSGFQWEKRYFPLMVHLTVNSRVLAKKGLEAFDLPCTAGRDLPSVSFPRLCEYDLMWERLSGPVLNDG</sequence>
<gene>
    <name evidence="1" type="ORF">M9H77_17847</name>
</gene>
<comment type="caution">
    <text evidence="1">The sequence shown here is derived from an EMBL/GenBank/DDBJ whole genome shotgun (WGS) entry which is preliminary data.</text>
</comment>